<accession>A0ABQ8IMG0</accession>
<organism evidence="1 2">
    <name type="scientific">Xanthoceras sorbifolium</name>
    <dbReference type="NCBI Taxonomy" id="99658"/>
    <lineage>
        <taxon>Eukaryota</taxon>
        <taxon>Viridiplantae</taxon>
        <taxon>Streptophyta</taxon>
        <taxon>Embryophyta</taxon>
        <taxon>Tracheophyta</taxon>
        <taxon>Spermatophyta</taxon>
        <taxon>Magnoliopsida</taxon>
        <taxon>eudicotyledons</taxon>
        <taxon>Gunneridae</taxon>
        <taxon>Pentapetalae</taxon>
        <taxon>rosids</taxon>
        <taxon>malvids</taxon>
        <taxon>Sapindales</taxon>
        <taxon>Sapindaceae</taxon>
        <taxon>Xanthoceroideae</taxon>
        <taxon>Xanthoceras</taxon>
    </lineage>
</organism>
<dbReference type="InterPro" id="IPR000730">
    <property type="entry name" value="Pr_cel_nuc_antig"/>
</dbReference>
<dbReference type="PANTHER" id="PTHR11352">
    <property type="entry name" value="PROLIFERATING CELL NUCLEAR ANTIGEN"/>
    <property type="match status" value="1"/>
</dbReference>
<dbReference type="EMBL" id="JAFEMO010000001">
    <property type="protein sequence ID" value="KAH7577891.1"/>
    <property type="molecule type" value="Genomic_DNA"/>
</dbReference>
<gene>
    <name evidence="1" type="ORF">JRO89_XS01G0312600</name>
</gene>
<evidence type="ECO:0000313" key="2">
    <source>
        <dbReference type="Proteomes" id="UP000827721"/>
    </source>
</evidence>
<dbReference type="Gene3D" id="3.70.10.10">
    <property type="match status" value="1"/>
</dbReference>
<keyword evidence="2" id="KW-1185">Reference proteome</keyword>
<reference evidence="1 2" key="1">
    <citation type="submission" date="2021-02" db="EMBL/GenBank/DDBJ databases">
        <title>Plant Genome Project.</title>
        <authorList>
            <person name="Zhang R.-G."/>
        </authorList>
    </citation>
    <scope>NUCLEOTIDE SEQUENCE [LARGE SCALE GENOMIC DNA]</scope>
    <source>
        <tissue evidence="1">Leaves</tissue>
    </source>
</reference>
<comment type="caution">
    <text evidence="1">The sequence shown here is derived from an EMBL/GenBank/DDBJ whole genome shotgun (WGS) entry which is preliminary data.</text>
</comment>
<name>A0ABQ8IMG0_9ROSI</name>
<dbReference type="SUPFAM" id="SSF55979">
    <property type="entry name" value="DNA clamp"/>
    <property type="match status" value="2"/>
</dbReference>
<protein>
    <submittedName>
        <fullName evidence="1">Uncharacterized protein</fullName>
    </submittedName>
</protein>
<evidence type="ECO:0000313" key="1">
    <source>
        <dbReference type="EMBL" id="KAH7577891.1"/>
    </source>
</evidence>
<dbReference type="PANTHER" id="PTHR11352:SF0">
    <property type="entry name" value="PROLIFERATING CELL NUCLEAR ANTIGEN"/>
    <property type="match status" value="1"/>
</dbReference>
<sequence length="344" mass="38647">MVEIRLTIAINLRRALALLTSLAQTATVIYSAEAMWLLALHRDGHVIAALRILSTASISSAAARAELLMLFLNNTEHKFCMIIDIEVTKEILQLFNGAYNLRRAVSALSSLAETATVFYSADAISLLATQPDRHVIAALRILPTSFGSSKCRESAVTGVDIVKLYRYLNNSRYLDVAILYGEEKDVKYTLAMKYYGQYNLAISSRREAYRIIELELLQPSNDHINFENQERKYDVKIGILSTEFRDMTVRLAAIGSIADVTITENQVMISAGDVQFVLRKELQQCTIEGDIDHSIHFQPHLDYLISIGEGIALSERVWIYHSNSAPPMLNCPFPPVGDLMYYFV</sequence>
<proteinExistence type="predicted"/>
<dbReference type="Proteomes" id="UP000827721">
    <property type="component" value="Unassembled WGS sequence"/>
</dbReference>
<dbReference type="InterPro" id="IPR046938">
    <property type="entry name" value="DNA_clamp_sf"/>
</dbReference>